<dbReference type="RefSeq" id="WP_262566542.1">
    <property type="nucleotide sequence ID" value="NZ_JAPFCC010000001.1"/>
</dbReference>
<proteinExistence type="predicted"/>
<feature type="region of interest" description="Disordered" evidence="1">
    <location>
        <begin position="208"/>
        <end position="247"/>
    </location>
</feature>
<evidence type="ECO:0000256" key="1">
    <source>
        <dbReference type="SAM" id="MobiDB-lite"/>
    </source>
</evidence>
<comment type="caution">
    <text evidence="3">The sequence shown here is derived from an EMBL/GenBank/DDBJ whole genome shotgun (WGS) entry which is preliminary data.</text>
</comment>
<dbReference type="Proteomes" id="UP001209854">
    <property type="component" value="Unassembled WGS sequence"/>
</dbReference>
<evidence type="ECO:0000256" key="2">
    <source>
        <dbReference type="SAM" id="SignalP"/>
    </source>
</evidence>
<feature type="signal peptide" evidence="2">
    <location>
        <begin position="1"/>
        <end position="25"/>
    </location>
</feature>
<dbReference type="EMBL" id="JAPFCC010000001">
    <property type="protein sequence ID" value="MCW7551493.1"/>
    <property type="molecule type" value="Genomic_DNA"/>
</dbReference>
<protein>
    <recommendedName>
        <fullName evidence="5">Molecular chaperone</fullName>
    </recommendedName>
</protein>
<evidence type="ECO:0008006" key="5">
    <source>
        <dbReference type="Google" id="ProtNLM"/>
    </source>
</evidence>
<keyword evidence="2" id="KW-0732">Signal</keyword>
<keyword evidence="4" id="KW-1185">Reference proteome</keyword>
<evidence type="ECO:0000313" key="4">
    <source>
        <dbReference type="Proteomes" id="UP001209854"/>
    </source>
</evidence>
<sequence length="247" mass="27740">MKALNFILLKVLFFLLAITVLNSQAQNEFKFINNIDKRETTITVSQVTGKDDRNRLRVDSKTRPDNGNERILYWLETDVNPDGSWLLSDAVHESEPLEFSVLTRRFLAEQTQTGRVGSVHVLLPFVYLHDETLRVRAELSYVTINNAPNNQDDSAFTLEGNLNVVRQIELRSAAPVSIPATVEVEFNPENDQLTRFVIRTAEREDVNFTGELLSSDSSEQGADGQDEQSVVNDPKTTDGDPNEGETG</sequence>
<organism evidence="3 4">
    <name type="scientific">Endozoicomonas gorgoniicola</name>
    <dbReference type="NCBI Taxonomy" id="1234144"/>
    <lineage>
        <taxon>Bacteria</taxon>
        <taxon>Pseudomonadati</taxon>
        <taxon>Pseudomonadota</taxon>
        <taxon>Gammaproteobacteria</taxon>
        <taxon>Oceanospirillales</taxon>
        <taxon>Endozoicomonadaceae</taxon>
        <taxon>Endozoicomonas</taxon>
    </lineage>
</organism>
<reference evidence="3 4" key="1">
    <citation type="submission" date="2022-10" db="EMBL/GenBank/DDBJ databases">
        <title>High-quality genome sequences of two octocoral-associated bacteria, Endozoicomonas euniceicola EF212 and Endozoicomonas gorgoniicola PS125.</title>
        <authorList>
            <person name="Chiou Y.-J."/>
            <person name="Chen Y.-H."/>
        </authorList>
    </citation>
    <scope>NUCLEOTIDE SEQUENCE [LARGE SCALE GENOMIC DNA]</scope>
    <source>
        <strain evidence="3 4">PS125</strain>
    </source>
</reference>
<accession>A0ABT3MQ52</accession>
<feature type="chain" id="PRO_5045367697" description="Molecular chaperone" evidence="2">
    <location>
        <begin position="26"/>
        <end position="247"/>
    </location>
</feature>
<name>A0ABT3MQ52_9GAMM</name>
<gene>
    <name evidence="3" type="ORF">NX722_02310</name>
</gene>
<evidence type="ECO:0000313" key="3">
    <source>
        <dbReference type="EMBL" id="MCW7551493.1"/>
    </source>
</evidence>